<reference evidence="1 2" key="1">
    <citation type="submission" date="2020-11" db="EMBL/GenBank/DDBJ databases">
        <title>Treponema Peruensis nv. sp., first commensal Treponema isolated from human feces.</title>
        <authorList>
            <person name="Belkhou C."/>
            <person name="Raes J."/>
        </authorList>
    </citation>
    <scope>NUCLEOTIDE SEQUENCE [LARGE SCALE GENOMIC DNA]</scope>
    <source>
        <strain evidence="1 2">RCC2812</strain>
    </source>
</reference>
<evidence type="ECO:0000313" key="1">
    <source>
        <dbReference type="EMBL" id="QQA01799.1"/>
    </source>
</evidence>
<gene>
    <name evidence="1" type="ORF">IWA51_04105</name>
</gene>
<dbReference type="EMBL" id="CP064936">
    <property type="protein sequence ID" value="QQA01799.1"/>
    <property type="molecule type" value="Genomic_DNA"/>
</dbReference>
<organism evidence="1 2">
    <name type="scientific">Treponema peruense</name>
    <dbReference type="NCBI Taxonomy" id="2787628"/>
    <lineage>
        <taxon>Bacteria</taxon>
        <taxon>Pseudomonadati</taxon>
        <taxon>Spirochaetota</taxon>
        <taxon>Spirochaetia</taxon>
        <taxon>Spirochaetales</taxon>
        <taxon>Treponemataceae</taxon>
        <taxon>Treponema</taxon>
    </lineage>
</organism>
<dbReference type="Proteomes" id="UP000595224">
    <property type="component" value="Chromosome"/>
</dbReference>
<proteinExistence type="predicted"/>
<dbReference type="Pfam" id="PF08665">
    <property type="entry name" value="PglZ"/>
    <property type="match status" value="1"/>
</dbReference>
<dbReference type="RefSeq" id="WP_198443338.1">
    <property type="nucleotide sequence ID" value="NZ_CBCSHE010000002.1"/>
</dbReference>
<protein>
    <submittedName>
        <fullName evidence="1">PglZ domain-containing protein</fullName>
    </submittedName>
</protein>
<keyword evidence="2" id="KW-1185">Reference proteome</keyword>
<dbReference type="AlphaFoldDB" id="A0A7T3RES9"/>
<name>A0A7T3RES9_9SPIR</name>
<evidence type="ECO:0000313" key="2">
    <source>
        <dbReference type="Proteomes" id="UP000595224"/>
    </source>
</evidence>
<sequence length="587" mass="68019">MSRWFETIIQKVTPSTNKPIIVIDSQKYLEITEVQDRLIQEDYKVNFVEPGIQVRMKYELEVKGRKKTILVITGKYPLVDDMKESAFVVDLKPKDIFRNFDENAISGLSFNALSTIDSLSIFNELSYEETIQFMLENLYGIDFQAWKLNKSKERCLAILISVYTNNEKPNKAINDFLENIGKPYFGTKVKDFSDKQKLLEFINALKSEEINFENPMLAKEIANLKITGSIENNIESKQEKDLQKLINELFEFLTERIKTIGDQYKDWFEIAPKLGELGYAIFELNNKEYFDKYNEILNTINNRFQFFVNNHYDSLFSMSGLRHPITIDKVQDYIAASTKNNKIAFIVIDGMNYWQWTLLKHYLENEKLNVEEKTTLSWLPSITAWARQSIFAGKKPDLTITNRTEGDLFKKYWIEKHQKQTYQVSYEVVKNNEKIKVPSSDVTVAGFVTNGLDELMHGNILGYEQLFINTKLWIEKSCICDAVKELRNAGYEVYISTDHGNIEAELNLKLTAGQKTVMLSKSKRFVQFDTEEQAITFIENNKEYRLGKKDKSVYFRDTNGFGSSGEKVITHGGSHILELLIPVGVIK</sequence>
<accession>A0A7T3RES9</accession>
<dbReference type="KEGG" id="tper:IWA51_04105"/>